<dbReference type="Proteomes" id="UP001632038">
    <property type="component" value="Unassembled WGS sequence"/>
</dbReference>
<evidence type="ECO:0000259" key="2">
    <source>
        <dbReference type="Pfam" id="PF10440"/>
    </source>
</evidence>
<accession>A0ABD3EGY0</accession>
<proteinExistence type="predicted"/>
<feature type="compositionally biased region" description="Basic and acidic residues" evidence="1">
    <location>
        <begin position="196"/>
        <end position="206"/>
    </location>
</feature>
<feature type="region of interest" description="Disordered" evidence="1">
    <location>
        <begin position="167"/>
        <end position="206"/>
    </location>
</feature>
<dbReference type="Pfam" id="PF10440">
    <property type="entry name" value="WIYLD"/>
    <property type="match status" value="1"/>
</dbReference>
<keyword evidence="4" id="KW-1185">Reference proteome</keyword>
<dbReference type="Gene3D" id="1.10.8.850">
    <property type="entry name" value="Histone-lysine N methyltransferase , C-terminal domain-like"/>
    <property type="match status" value="1"/>
</dbReference>
<reference evidence="4" key="1">
    <citation type="journal article" date="2024" name="IScience">
        <title>Strigolactones Initiate the Formation of Haustorium-like Structures in Castilleja.</title>
        <authorList>
            <person name="Buerger M."/>
            <person name="Peterson D."/>
            <person name="Chory J."/>
        </authorList>
    </citation>
    <scope>NUCLEOTIDE SEQUENCE [LARGE SCALE GENOMIC DNA]</scope>
</reference>
<dbReference type="InterPro" id="IPR043017">
    <property type="entry name" value="WIYLD_dom_sf"/>
</dbReference>
<comment type="caution">
    <text evidence="3">The sequence shown here is derived from an EMBL/GenBank/DDBJ whole genome shotgun (WGS) entry which is preliminary data.</text>
</comment>
<sequence length="206" mass="23529">MPRGRPRKRLSRMDAAVDAMVPFGFLANKVEKHVNQLLEVYGGHEGWPFIEEYSYKELIDALLRDVEEGDEEEGQVEKLLEDESGAKNIITDEGPETNNLEKNAEPKSPEIASSSSGTNYVRQNSEDPKLHLPNGCPPRRRVHCYGWIDSDDENDADDFLVLKRLPGAFGPKADVPREDSKVLSDENKTRERRQRSRWDMKPDDLH</sequence>
<evidence type="ECO:0000313" key="4">
    <source>
        <dbReference type="Proteomes" id="UP001632038"/>
    </source>
</evidence>
<feature type="compositionally biased region" description="Basic and acidic residues" evidence="1">
    <location>
        <begin position="174"/>
        <end position="189"/>
    </location>
</feature>
<evidence type="ECO:0000313" key="3">
    <source>
        <dbReference type="EMBL" id="KAL3653489.1"/>
    </source>
</evidence>
<feature type="region of interest" description="Disordered" evidence="1">
    <location>
        <begin position="69"/>
        <end position="135"/>
    </location>
</feature>
<name>A0ABD3EGY0_9LAMI</name>
<dbReference type="EMBL" id="JAVIJP010000005">
    <property type="protein sequence ID" value="KAL3653489.1"/>
    <property type="molecule type" value="Genomic_DNA"/>
</dbReference>
<dbReference type="PANTHER" id="PTHR34271:SF1">
    <property type="entry name" value="NUCLEOLAR HISTONE METHYLTRANSFERASE-RELATED PROTEIN"/>
    <property type="match status" value="1"/>
</dbReference>
<protein>
    <recommendedName>
        <fullName evidence="2">WIYLD domain-containing protein</fullName>
    </recommendedName>
</protein>
<dbReference type="InterPro" id="IPR018848">
    <property type="entry name" value="WIYLD_domain"/>
</dbReference>
<dbReference type="AlphaFoldDB" id="A0ABD3EGY0"/>
<dbReference type="PANTHER" id="PTHR34271">
    <property type="entry name" value="NUCLEOLAR HISTONE METHYLTRANSFERASE-RELATED PROTEIN"/>
    <property type="match status" value="1"/>
</dbReference>
<evidence type="ECO:0000256" key="1">
    <source>
        <dbReference type="SAM" id="MobiDB-lite"/>
    </source>
</evidence>
<feature type="domain" description="WIYLD" evidence="2">
    <location>
        <begin position="7"/>
        <end position="67"/>
    </location>
</feature>
<organism evidence="3 4">
    <name type="scientific">Castilleja foliolosa</name>
    <dbReference type="NCBI Taxonomy" id="1961234"/>
    <lineage>
        <taxon>Eukaryota</taxon>
        <taxon>Viridiplantae</taxon>
        <taxon>Streptophyta</taxon>
        <taxon>Embryophyta</taxon>
        <taxon>Tracheophyta</taxon>
        <taxon>Spermatophyta</taxon>
        <taxon>Magnoliopsida</taxon>
        <taxon>eudicotyledons</taxon>
        <taxon>Gunneridae</taxon>
        <taxon>Pentapetalae</taxon>
        <taxon>asterids</taxon>
        <taxon>lamiids</taxon>
        <taxon>Lamiales</taxon>
        <taxon>Orobanchaceae</taxon>
        <taxon>Pedicularideae</taxon>
        <taxon>Castillejinae</taxon>
        <taxon>Castilleja</taxon>
    </lineage>
</organism>
<gene>
    <name evidence="3" type="ORF">CASFOL_003170</name>
</gene>
<feature type="compositionally biased region" description="Basic and acidic residues" evidence="1">
    <location>
        <begin position="75"/>
        <end position="85"/>
    </location>
</feature>
<feature type="compositionally biased region" description="Polar residues" evidence="1">
    <location>
        <begin position="111"/>
        <end position="123"/>
    </location>
</feature>